<dbReference type="Proteomes" id="UP000215914">
    <property type="component" value="Unassembled WGS sequence"/>
</dbReference>
<reference evidence="1" key="2">
    <citation type="submission" date="2020-06" db="EMBL/GenBank/DDBJ databases">
        <title>Helianthus annuus Genome sequencing and assembly Release 2.</title>
        <authorList>
            <person name="Gouzy J."/>
            <person name="Langlade N."/>
            <person name="Munos S."/>
        </authorList>
    </citation>
    <scope>NUCLEOTIDE SEQUENCE</scope>
    <source>
        <tissue evidence="1">Leaves</tissue>
    </source>
</reference>
<dbReference type="AlphaFoldDB" id="A0A9K3J0U3"/>
<dbReference type="Gramene" id="mRNA:HanXRQr2_Chr05g0218941">
    <property type="protein sequence ID" value="mRNA:HanXRQr2_Chr05g0218941"/>
    <property type="gene ID" value="HanXRQr2_Chr05g0218941"/>
</dbReference>
<sequence>MLRDVGLGEAVAELLGGHDCACEFEGIKERFHILLCELEELIQEFVVFQPLKL</sequence>
<accession>A0A9K3J0U3</accession>
<proteinExistence type="predicted"/>
<comment type="caution">
    <text evidence="1">The sequence shown here is derived from an EMBL/GenBank/DDBJ whole genome shotgun (WGS) entry which is preliminary data.</text>
</comment>
<organism evidence="1 2">
    <name type="scientific">Helianthus annuus</name>
    <name type="common">Common sunflower</name>
    <dbReference type="NCBI Taxonomy" id="4232"/>
    <lineage>
        <taxon>Eukaryota</taxon>
        <taxon>Viridiplantae</taxon>
        <taxon>Streptophyta</taxon>
        <taxon>Embryophyta</taxon>
        <taxon>Tracheophyta</taxon>
        <taxon>Spermatophyta</taxon>
        <taxon>Magnoliopsida</taxon>
        <taxon>eudicotyledons</taxon>
        <taxon>Gunneridae</taxon>
        <taxon>Pentapetalae</taxon>
        <taxon>asterids</taxon>
        <taxon>campanulids</taxon>
        <taxon>Asterales</taxon>
        <taxon>Asteraceae</taxon>
        <taxon>Asteroideae</taxon>
        <taxon>Heliantheae alliance</taxon>
        <taxon>Heliantheae</taxon>
        <taxon>Helianthus</taxon>
    </lineage>
</organism>
<reference evidence="1" key="1">
    <citation type="journal article" date="2017" name="Nature">
        <title>The sunflower genome provides insights into oil metabolism, flowering and Asterid evolution.</title>
        <authorList>
            <person name="Badouin H."/>
            <person name="Gouzy J."/>
            <person name="Grassa C.J."/>
            <person name="Murat F."/>
            <person name="Staton S.E."/>
            <person name="Cottret L."/>
            <person name="Lelandais-Briere C."/>
            <person name="Owens G.L."/>
            <person name="Carrere S."/>
            <person name="Mayjonade B."/>
            <person name="Legrand L."/>
            <person name="Gill N."/>
            <person name="Kane N.C."/>
            <person name="Bowers J.E."/>
            <person name="Hubner S."/>
            <person name="Bellec A."/>
            <person name="Berard A."/>
            <person name="Berges H."/>
            <person name="Blanchet N."/>
            <person name="Boniface M.C."/>
            <person name="Brunel D."/>
            <person name="Catrice O."/>
            <person name="Chaidir N."/>
            <person name="Claudel C."/>
            <person name="Donnadieu C."/>
            <person name="Faraut T."/>
            <person name="Fievet G."/>
            <person name="Helmstetter N."/>
            <person name="King M."/>
            <person name="Knapp S.J."/>
            <person name="Lai Z."/>
            <person name="Le Paslier M.C."/>
            <person name="Lippi Y."/>
            <person name="Lorenzon L."/>
            <person name="Mandel J.R."/>
            <person name="Marage G."/>
            <person name="Marchand G."/>
            <person name="Marquand E."/>
            <person name="Bret-Mestries E."/>
            <person name="Morien E."/>
            <person name="Nambeesan S."/>
            <person name="Nguyen T."/>
            <person name="Pegot-Espagnet P."/>
            <person name="Pouilly N."/>
            <person name="Raftis F."/>
            <person name="Sallet E."/>
            <person name="Schiex T."/>
            <person name="Thomas J."/>
            <person name="Vandecasteele C."/>
            <person name="Vares D."/>
            <person name="Vear F."/>
            <person name="Vautrin S."/>
            <person name="Crespi M."/>
            <person name="Mangin B."/>
            <person name="Burke J.M."/>
            <person name="Salse J."/>
            <person name="Munos S."/>
            <person name="Vincourt P."/>
            <person name="Rieseberg L.H."/>
            <person name="Langlade N.B."/>
        </authorList>
    </citation>
    <scope>NUCLEOTIDE SEQUENCE</scope>
    <source>
        <tissue evidence="1">Leaves</tissue>
    </source>
</reference>
<keyword evidence="2" id="KW-1185">Reference proteome</keyword>
<evidence type="ECO:0000313" key="1">
    <source>
        <dbReference type="EMBL" id="KAF5806232.1"/>
    </source>
</evidence>
<evidence type="ECO:0000313" key="2">
    <source>
        <dbReference type="Proteomes" id="UP000215914"/>
    </source>
</evidence>
<name>A0A9K3J0U3_HELAN</name>
<gene>
    <name evidence="1" type="ORF">HanXRQr2_Chr05g0218941</name>
</gene>
<protein>
    <submittedName>
        <fullName evidence="1">Uncharacterized protein</fullName>
    </submittedName>
</protein>
<dbReference type="EMBL" id="MNCJ02000320">
    <property type="protein sequence ID" value="KAF5806232.1"/>
    <property type="molecule type" value="Genomic_DNA"/>
</dbReference>